<reference evidence="2" key="1">
    <citation type="submission" date="2020-08" db="EMBL/GenBank/DDBJ databases">
        <title>Multicomponent nature underlies the extraordinary mechanical properties of spider dragline silk.</title>
        <authorList>
            <person name="Kono N."/>
            <person name="Nakamura H."/>
            <person name="Mori M."/>
            <person name="Yoshida Y."/>
            <person name="Ohtoshi R."/>
            <person name="Malay A.D."/>
            <person name="Moran D.A.P."/>
            <person name="Tomita M."/>
            <person name="Numata K."/>
            <person name="Arakawa K."/>
        </authorList>
    </citation>
    <scope>NUCLEOTIDE SEQUENCE</scope>
</reference>
<evidence type="ECO:0000313" key="3">
    <source>
        <dbReference type="Proteomes" id="UP000887159"/>
    </source>
</evidence>
<name>A0A8X7BLZ2_TRICX</name>
<keyword evidence="3" id="KW-1185">Reference proteome</keyword>
<accession>A0A8X7BLZ2</accession>
<feature type="transmembrane region" description="Helical" evidence="1">
    <location>
        <begin position="72"/>
        <end position="93"/>
    </location>
</feature>
<feature type="transmembrane region" description="Helical" evidence="1">
    <location>
        <begin position="140"/>
        <end position="158"/>
    </location>
</feature>
<feature type="transmembrane region" description="Helical" evidence="1">
    <location>
        <begin position="170"/>
        <end position="188"/>
    </location>
</feature>
<dbReference type="EMBL" id="BMAU01021430">
    <property type="protein sequence ID" value="GFY35119.1"/>
    <property type="molecule type" value="Genomic_DNA"/>
</dbReference>
<comment type="caution">
    <text evidence="2">The sequence shown here is derived from an EMBL/GenBank/DDBJ whole genome shotgun (WGS) entry which is preliminary data.</text>
</comment>
<feature type="transmembrane region" description="Helical" evidence="1">
    <location>
        <begin position="46"/>
        <end position="66"/>
    </location>
</feature>
<proteinExistence type="predicted"/>
<sequence length="289" mass="33893">MNLVAALFLAEKPCDRVGLLFNCSAAFLLCDFLYRNYPWRQPLKNRMWSLLCFWPTAQPLFYFIILPVAFKALYDTCTLPTMSLCFLVVWIIVVTKRLLRDDSCTALSSELSKKRPVTINCSSYIEHCILLITNSICHPAFFSAGLYAFWGLLFYHSLQYDLFIDNGIQFFIFSFFIISCLVMVLVYMNTICDKIIEEWSEKEMAYSNEVIRELNDALHQLDEQRDQDYDMLALDFPFLQQEARILQNAKYVDWEIKDGLENAANDQRIVEFRESLHDYKPYSKECCIS</sequence>
<dbReference type="AlphaFoldDB" id="A0A8X7BLZ2"/>
<keyword evidence="1" id="KW-0812">Transmembrane</keyword>
<feature type="transmembrane region" description="Helical" evidence="1">
    <location>
        <begin position="17"/>
        <end position="34"/>
    </location>
</feature>
<keyword evidence="1" id="KW-1133">Transmembrane helix</keyword>
<gene>
    <name evidence="2" type="ORF">TNCV_5044941</name>
</gene>
<organism evidence="2 3">
    <name type="scientific">Trichonephila clavipes</name>
    <name type="common">Golden silk orbweaver</name>
    <name type="synonym">Nephila clavipes</name>
    <dbReference type="NCBI Taxonomy" id="2585209"/>
    <lineage>
        <taxon>Eukaryota</taxon>
        <taxon>Metazoa</taxon>
        <taxon>Ecdysozoa</taxon>
        <taxon>Arthropoda</taxon>
        <taxon>Chelicerata</taxon>
        <taxon>Arachnida</taxon>
        <taxon>Araneae</taxon>
        <taxon>Araneomorphae</taxon>
        <taxon>Entelegynae</taxon>
        <taxon>Araneoidea</taxon>
        <taxon>Nephilidae</taxon>
        <taxon>Trichonephila</taxon>
    </lineage>
</organism>
<protein>
    <submittedName>
        <fullName evidence="2">Uncharacterized protein</fullName>
    </submittedName>
</protein>
<keyword evidence="1" id="KW-0472">Membrane</keyword>
<evidence type="ECO:0000313" key="2">
    <source>
        <dbReference type="EMBL" id="GFY35119.1"/>
    </source>
</evidence>
<dbReference type="Proteomes" id="UP000887159">
    <property type="component" value="Unassembled WGS sequence"/>
</dbReference>
<evidence type="ECO:0000256" key="1">
    <source>
        <dbReference type="SAM" id="Phobius"/>
    </source>
</evidence>